<keyword evidence="1" id="KW-0472">Membrane</keyword>
<dbReference type="Proteomes" id="UP000013893">
    <property type="component" value="Chromosome"/>
</dbReference>
<evidence type="ECO:0000313" key="3">
    <source>
        <dbReference type="Proteomes" id="UP000013893"/>
    </source>
</evidence>
<feature type="transmembrane region" description="Helical" evidence="1">
    <location>
        <begin position="57"/>
        <end position="80"/>
    </location>
</feature>
<accession>R4PXW4</accession>
<dbReference type="EMBL" id="CP005957">
    <property type="protein sequence ID" value="AGL62051.1"/>
    <property type="molecule type" value="Genomic_DNA"/>
</dbReference>
<name>R4PXW4_9BACT</name>
<protein>
    <submittedName>
        <fullName evidence="2">Uncharacterized protein</fullName>
    </submittedName>
</protein>
<gene>
    <name evidence="2" type="ORF">L336_0343</name>
</gene>
<sequence>MSFIIVLVLYFLFIFMTAYLFRRRFGVAAVTLAAGAVLAKLWTDSLTPLVAGAGVIIIRPPLESIVAIVLTLLPAVLVMSRSPRVHAHHRRVVGSSIFALLAVMLTYGAFANAVVLDESSKQYITQLISYEKIIITVCLVLAIVDILLSHKVNHGRGENTKGK</sequence>
<feature type="transmembrane region" description="Helical" evidence="1">
    <location>
        <begin position="127"/>
        <end position="148"/>
    </location>
</feature>
<evidence type="ECO:0000256" key="1">
    <source>
        <dbReference type="SAM" id="Phobius"/>
    </source>
</evidence>
<keyword evidence="1" id="KW-1133">Transmembrane helix</keyword>
<dbReference type="OrthoDB" id="9884166at2"/>
<dbReference type="KEGG" id="saal:L336_0343"/>
<proteinExistence type="predicted"/>
<reference evidence="2 3" key="1">
    <citation type="journal article" date="2013" name="Nat. Biotechnol.">
        <title>Genome sequences of rare, uncultured bacteria obtained by differential coverage binning of multiple metagenomes.</title>
        <authorList>
            <person name="Albertsen M."/>
            <person name="Hugenholtz P."/>
            <person name="Skarshewski A."/>
            <person name="Nielsen K.L."/>
            <person name="Tyson G.W."/>
            <person name="Nielsen P.H."/>
        </authorList>
    </citation>
    <scope>NUCLEOTIDE SEQUENCE [LARGE SCALE GENOMIC DNA]</scope>
    <source>
        <strain evidence="2">TM71</strain>
    </source>
</reference>
<dbReference type="STRING" id="1332188.L336_0343"/>
<keyword evidence="1" id="KW-0812">Transmembrane</keyword>
<dbReference type="RefSeq" id="WP_015641501.1">
    <property type="nucleotide sequence ID" value="NC_021219.1"/>
</dbReference>
<dbReference type="AlphaFoldDB" id="R4PXW4"/>
<dbReference type="HOGENOM" id="CLU_1640715_0_0_0"/>
<keyword evidence="3" id="KW-1185">Reference proteome</keyword>
<organism evidence="2 3">
    <name type="scientific">Candidatus Saccharimonas aalborgensis</name>
    <dbReference type="NCBI Taxonomy" id="1332188"/>
    <lineage>
        <taxon>Bacteria</taxon>
        <taxon>Candidatus Saccharimonadota</taxon>
        <taxon>Candidatus Saccharimonadia</taxon>
        <taxon>Candidatus Saccharimonadales</taxon>
        <taxon>Candidatus Saccharimonadaceae</taxon>
        <taxon>Candidatus Saccharimonas</taxon>
    </lineage>
</organism>
<evidence type="ECO:0000313" key="2">
    <source>
        <dbReference type="EMBL" id="AGL62051.1"/>
    </source>
</evidence>
<feature type="transmembrane region" description="Helical" evidence="1">
    <location>
        <begin position="92"/>
        <end position="115"/>
    </location>
</feature>